<organism evidence="1 2">
    <name type="scientific">Algoriphagus faecimaris</name>
    <dbReference type="NCBI Taxonomy" id="686796"/>
    <lineage>
        <taxon>Bacteria</taxon>
        <taxon>Pseudomonadati</taxon>
        <taxon>Bacteroidota</taxon>
        <taxon>Cytophagia</taxon>
        <taxon>Cytophagales</taxon>
        <taxon>Cyclobacteriaceae</taxon>
        <taxon>Algoriphagus</taxon>
    </lineage>
</organism>
<reference evidence="2" key="1">
    <citation type="submission" date="2016-10" db="EMBL/GenBank/DDBJ databases">
        <authorList>
            <person name="Varghese N."/>
            <person name="Submissions S."/>
        </authorList>
    </citation>
    <scope>NUCLEOTIDE SEQUENCE [LARGE SCALE GENOMIC DNA]</scope>
    <source>
        <strain evidence="2">DSM 23095</strain>
    </source>
</reference>
<dbReference type="RefSeq" id="WP_139162801.1">
    <property type="nucleotide sequence ID" value="NZ_FNAC01000045.1"/>
</dbReference>
<evidence type="ECO:0000313" key="2">
    <source>
        <dbReference type="Proteomes" id="UP000199060"/>
    </source>
</evidence>
<evidence type="ECO:0000313" key="1">
    <source>
        <dbReference type="EMBL" id="SDD66180.1"/>
    </source>
</evidence>
<gene>
    <name evidence="1" type="ORF">SAMN04488104_104513</name>
</gene>
<dbReference type="Proteomes" id="UP000199060">
    <property type="component" value="Unassembled WGS sequence"/>
</dbReference>
<protein>
    <submittedName>
        <fullName evidence="1">Uncharacterized protein</fullName>
    </submittedName>
</protein>
<sequence>MKDIRKLGLLIAVFSMWYLSYANSKASGLNHTDNQPISISGELERVEISTKEQKILYEYADKQILWEVEKGVVLINIMQTKKTVLQLKADQKILMVKTKTKGWQPFSLVSKDIDPDLLASLLNNPTFYGKAFIGNALKNKQATELEMKIIDLLTPYSDQTSQPVGTTSGSCSCGSGSITVTCPNGCGISCKDEDREVCEVIFTSGERAQCSKQKFCIGACRC</sequence>
<accession>A0A1G6WJP1</accession>
<keyword evidence="2" id="KW-1185">Reference proteome</keyword>
<proteinExistence type="predicted"/>
<dbReference type="EMBL" id="FNAC01000045">
    <property type="protein sequence ID" value="SDD66180.1"/>
    <property type="molecule type" value="Genomic_DNA"/>
</dbReference>
<dbReference type="STRING" id="686796.SAMN04488104_104513"/>
<dbReference type="AlphaFoldDB" id="A0A1G6WJP1"/>
<name>A0A1G6WJP1_9BACT</name>